<dbReference type="AlphaFoldDB" id="A0A2T2NIU9"/>
<feature type="transmembrane region" description="Helical" evidence="2">
    <location>
        <begin position="31"/>
        <end position="49"/>
    </location>
</feature>
<reference evidence="3 4" key="1">
    <citation type="journal article" date="2018" name="Front. Microbiol.">
        <title>Genome-Wide Analysis of Corynespora cassiicola Leaf Fall Disease Putative Effectors.</title>
        <authorList>
            <person name="Lopez D."/>
            <person name="Ribeiro S."/>
            <person name="Label P."/>
            <person name="Fumanal B."/>
            <person name="Venisse J.S."/>
            <person name="Kohler A."/>
            <person name="de Oliveira R.R."/>
            <person name="Labutti K."/>
            <person name="Lipzen A."/>
            <person name="Lail K."/>
            <person name="Bauer D."/>
            <person name="Ohm R.A."/>
            <person name="Barry K.W."/>
            <person name="Spatafora J."/>
            <person name="Grigoriev I.V."/>
            <person name="Martin F.M."/>
            <person name="Pujade-Renaud V."/>
        </authorList>
    </citation>
    <scope>NUCLEOTIDE SEQUENCE [LARGE SCALE GENOMIC DNA]</scope>
    <source>
        <strain evidence="3 4">Philippines</strain>
    </source>
</reference>
<feature type="region of interest" description="Disordered" evidence="1">
    <location>
        <begin position="1"/>
        <end position="29"/>
    </location>
</feature>
<dbReference type="EMBL" id="KZ678137">
    <property type="protein sequence ID" value="PSN65365.1"/>
    <property type="molecule type" value="Genomic_DNA"/>
</dbReference>
<dbReference type="Proteomes" id="UP000240883">
    <property type="component" value="Unassembled WGS sequence"/>
</dbReference>
<keyword evidence="2" id="KW-0812">Transmembrane</keyword>
<evidence type="ECO:0000313" key="3">
    <source>
        <dbReference type="EMBL" id="PSN65365.1"/>
    </source>
</evidence>
<proteinExistence type="predicted"/>
<keyword evidence="2" id="KW-1133">Transmembrane helix</keyword>
<organism evidence="3 4">
    <name type="scientific">Corynespora cassiicola Philippines</name>
    <dbReference type="NCBI Taxonomy" id="1448308"/>
    <lineage>
        <taxon>Eukaryota</taxon>
        <taxon>Fungi</taxon>
        <taxon>Dikarya</taxon>
        <taxon>Ascomycota</taxon>
        <taxon>Pezizomycotina</taxon>
        <taxon>Dothideomycetes</taxon>
        <taxon>Pleosporomycetidae</taxon>
        <taxon>Pleosporales</taxon>
        <taxon>Corynesporascaceae</taxon>
        <taxon>Corynespora</taxon>
    </lineage>
</organism>
<sequence>MEESNGLRVPVNEKSAGLPADPSPPRRRRPLMHRIAAAALLAVAAGLWYGPVLHHLIEKHHAPCGHAPTVEERAKSILEENPLIGSPCPVAVYASC</sequence>
<keyword evidence="2" id="KW-0472">Membrane</keyword>
<keyword evidence="4" id="KW-1185">Reference proteome</keyword>
<evidence type="ECO:0000256" key="1">
    <source>
        <dbReference type="SAM" id="MobiDB-lite"/>
    </source>
</evidence>
<evidence type="ECO:0000256" key="2">
    <source>
        <dbReference type="SAM" id="Phobius"/>
    </source>
</evidence>
<evidence type="ECO:0000313" key="4">
    <source>
        <dbReference type="Proteomes" id="UP000240883"/>
    </source>
</evidence>
<name>A0A2T2NIU9_CORCC</name>
<gene>
    <name evidence="3" type="ORF">BS50DRAFT_555931</name>
</gene>
<protein>
    <submittedName>
        <fullName evidence="3">Uncharacterized protein</fullName>
    </submittedName>
</protein>
<accession>A0A2T2NIU9</accession>